<evidence type="ECO:0000313" key="1">
    <source>
        <dbReference type="EMBL" id="ADP20068.1"/>
    </source>
</evidence>
<dbReference type="AlphaFoldDB" id="E3HYB4"/>
<evidence type="ECO:0000313" key="2">
    <source>
        <dbReference type="Proteomes" id="UP000006876"/>
    </source>
</evidence>
<proteinExistence type="predicted"/>
<gene>
    <name evidence="1" type="ordered locus">AXYL_06786</name>
</gene>
<sequence length="115" mass="12571">MCGSTTLGNLRASLAGYRDFSAVVMPTSTMGNDAPQNALNRQTLKGSEMATLLRDSVQHYGDHPVFFTDGFFRYGVALYPACAPNHDRPNALLVRAFSLVTGRDGPWAPIQLEHE</sequence>
<name>E3HYB4_ACHXA</name>
<dbReference type="HOGENOM" id="CLU_2103675_0_0_4"/>
<reference evidence="2" key="1">
    <citation type="journal article" date="2011" name="J. Bacteriol.">
        <title>Complete genome sequence of the haloaromatic acid-degrading bacterium Achromobacter xylosoxidans A8.</title>
        <authorList>
            <person name="Strnad H."/>
            <person name="Ridl J."/>
            <person name="Paces J."/>
            <person name="Kolar M."/>
            <person name="Vlcek C."/>
            <person name="Paces V."/>
        </authorList>
    </citation>
    <scope>NUCLEOTIDE SEQUENCE [LARGE SCALE GENOMIC DNA]</scope>
    <source>
        <strain evidence="2">A8</strain>
        <plasmid evidence="2">pA82</plasmid>
    </source>
</reference>
<protein>
    <submittedName>
        <fullName evidence="1">Uncharacterized protein</fullName>
    </submittedName>
</protein>
<geneLocation type="plasmid" evidence="1 2">
    <name>pA82</name>
</geneLocation>
<dbReference type="KEGG" id="axy:AXYL_06786"/>
<organism evidence="1 2">
    <name type="scientific">Achromobacter xylosoxidans (strain A8)</name>
    <dbReference type="NCBI Taxonomy" id="762376"/>
    <lineage>
        <taxon>Bacteria</taxon>
        <taxon>Pseudomonadati</taxon>
        <taxon>Pseudomonadota</taxon>
        <taxon>Betaproteobacteria</taxon>
        <taxon>Burkholderiales</taxon>
        <taxon>Alcaligenaceae</taxon>
        <taxon>Achromobacter</taxon>
    </lineage>
</organism>
<keyword evidence="1" id="KW-0614">Plasmid</keyword>
<dbReference type="Proteomes" id="UP000006876">
    <property type="component" value="Plasmid pA82"/>
</dbReference>
<accession>E3HYB4</accession>
<dbReference type="EMBL" id="CP002289">
    <property type="protein sequence ID" value="ADP20068.1"/>
    <property type="molecule type" value="Genomic_DNA"/>
</dbReference>